<organism evidence="1 2">
    <name type="scientific">Petrimonas mucosa</name>
    <dbReference type="NCBI Taxonomy" id="1642646"/>
    <lineage>
        <taxon>Bacteria</taxon>
        <taxon>Pseudomonadati</taxon>
        <taxon>Bacteroidota</taxon>
        <taxon>Bacteroidia</taxon>
        <taxon>Bacteroidales</taxon>
        <taxon>Dysgonomonadaceae</taxon>
        <taxon>Petrimonas</taxon>
    </lineage>
</organism>
<dbReference type="KEGG" id="pmuc:ING2E5A_0534"/>
<keyword evidence="2" id="KW-1185">Reference proteome</keyword>
<dbReference type="EMBL" id="LT608328">
    <property type="protein sequence ID" value="SCM55725.1"/>
    <property type="molecule type" value="Genomic_DNA"/>
</dbReference>
<evidence type="ECO:0000313" key="1">
    <source>
        <dbReference type="EMBL" id="SCM55725.1"/>
    </source>
</evidence>
<name>A0A1G4G4D6_9BACT</name>
<accession>A0A1G4G4D6</accession>
<proteinExistence type="predicted"/>
<reference evidence="1 2" key="1">
    <citation type="submission" date="2016-08" db="EMBL/GenBank/DDBJ databases">
        <authorList>
            <person name="Seilhamer J.J."/>
        </authorList>
    </citation>
    <scope>NUCLEOTIDE SEQUENCE [LARGE SCALE GENOMIC DNA]</scope>
    <source>
        <strain evidence="1">ING2-E5A</strain>
    </source>
</reference>
<evidence type="ECO:0000313" key="2">
    <source>
        <dbReference type="Proteomes" id="UP000178485"/>
    </source>
</evidence>
<dbReference type="RefSeq" id="WP_154670010.1">
    <property type="nucleotide sequence ID" value="NZ_DUQN01000014.1"/>
</dbReference>
<protein>
    <submittedName>
        <fullName evidence="1">Uncharacterized protein</fullName>
    </submittedName>
</protein>
<sequence length="52" mass="5865">MNINSLTKEDILSQIKYLEQNINNGSAAYQANRIGRIRTLKSSLRNSKTLAL</sequence>
<gene>
    <name evidence="1" type="ORF">ING2E5A_0534</name>
</gene>
<dbReference type="Proteomes" id="UP000178485">
    <property type="component" value="Chromosome i"/>
</dbReference>
<dbReference type="AlphaFoldDB" id="A0A1G4G4D6"/>